<sequence length="354" mass="41223">MASTFLNVPLEIRNQIYGYLIIFNISPTPDPPVKESYWVPFHKPSLNLSILRVNKQVHEEASTVLYSQNVFPIRLKITGTDFCKPIENCNSHFSVTYQTLWEDVHYRRTFGKGYSQTVKYTTDVSRGNYPFTRIKEEEIIRIPSLRYQHLIRRAKIAIYDLRVTAFGPSDPKTGEPIDNDTLPRDAAWQKSVTSILMPFVRARLRSIISEWEKASLDIEMLPSFLHPTSHPDALARNLTEKEVDALNIKYLKELTYTAWPLTTLPGRYSLRLDHPAERRFMDIKKDALRECDDEVVFEKEEEEGFNEMNLENSYNWAMERGKLVVAADWHQYPRSRKVCCFGGPRPRPQESKST</sequence>
<reference evidence="4 5" key="1">
    <citation type="submission" date="2019-06" db="EMBL/GenBank/DDBJ databases">
        <authorList>
            <person name="Palmer J.M."/>
        </authorList>
    </citation>
    <scope>NUCLEOTIDE SEQUENCE [LARGE SCALE GENOMIC DNA]</scope>
    <source>
        <strain evidence="3 4">TWF106</strain>
        <strain evidence="1 5">TWF191</strain>
        <strain evidence="2">TWF679</strain>
    </source>
</reference>
<dbReference type="AlphaFoldDB" id="A0A6G1MC49"/>
<dbReference type="OrthoDB" id="2951834at2759"/>
<dbReference type="InterPro" id="IPR038883">
    <property type="entry name" value="AN11006-like"/>
</dbReference>
<comment type="caution">
    <text evidence="3">The sequence shown here is derived from an EMBL/GenBank/DDBJ whole genome shotgun (WGS) entry which is preliminary data.</text>
</comment>
<evidence type="ECO:0000313" key="1">
    <source>
        <dbReference type="EMBL" id="KAF3217143.1"/>
    </source>
</evidence>
<evidence type="ECO:0000313" key="4">
    <source>
        <dbReference type="Proteomes" id="UP000472727"/>
    </source>
</evidence>
<gene>
    <name evidence="3" type="ORF">TWF106_005067</name>
    <name evidence="1" type="ORF">TWF191_008824</name>
    <name evidence="2" type="ORF">TWF679_005882</name>
</gene>
<dbReference type="Proteomes" id="UP000472727">
    <property type="component" value="Unassembled WGS sequence"/>
</dbReference>
<dbReference type="EMBL" id="WIWT01000003">
    <property type="protein sequence ID" value="KAF3222404.1"/>
    <property type="molecule type" value="Genomic_DNA"/>
</dbReference>
<evidence type="ECO:0000313" key="5">
    <source>
        <dbReference type="Proteomes" id="UP000483672"/>
    </source>
</evidence>
<organism evidence="3 4">
    <name type="scientific">Orbilia oligospora</name>
    <name type="common">Nematode-trapping fungus</name>
    <name type="synonym">Arthrobotrys oligospora</name>
    <dbReference type="NCBI Taxonomy" id="2813651"/>
    <lineage>
        <taxon>Eukaryota</taxon>
        <taxon>Fungi</taxon>
        <taxon>Dikarya</taxon>
        <taxon>Ascomycota</taxon>
        <taxon>Pezizomycotina</taxon>
        <taxon>Orbiliomycetes</taxon>
        <taxon>Orbiliales</taxon>
        <taxon>Orbiliaceae</taxon>
        <taxon>Orbilia</taxon>
    </lineage>
</organism>
<evidence type="ECO:0000313" key="3">
    <source>
        <dbReference type="EMBL" id="KAF3223296.1"/>
    </source>
</evidence>
<name>A0A6G1MC49_ORBOL</name>
<dbReference type="Proteomes" id="UP000483672">
    <property type="component" value="Unassembled WGS sequence"/>
</dbReference>
<dbReference type="PANTHER" id="PTHR42085:SF2">
    <property type="entry name" value="F-BOX DOMAIN-CONTAINING PROTEIN"/>
    <property type="match status" value="1"/>
</dbReference>
<dbReference type="PANTHER" id="PTHR42085">
    <property type="entry name" value="F-BOX DOMAIN-CONTAINING PROTEIN"/>
    <property type="match status" value="1"/>
</dbReference>
<dbReference type="EMBL" id="WIPF01000060">
    <property type="protein sequence ID" value="KAF3217143.1"/>
    <property type="molecule type" value="Genomic_DNA"/>
</dbReference>
<proteinExistence type="predicted"/>
<dbReference type="Proteomes" id="UP000614610">
    <property type="component" value="Unassembled WGS sequence"/>
</dbReference>
<protein>
    <submittedName>
        <fullName evidence="3">Uncharacterized protein</fullName>
    </submittedName>
</protein>
<accession>A0A6G1MC49</accession>
<dbReference type="EMBL" id="WIWS01000023">
    <property type="protein sequence ID" value="KAF3223296.1"/>
    <property type="molecule type" value="Genomic_DNA"/>
</dbReference>
<evidence type="ECO:0000313" key="2">
    <source>
        <dbReference type="EMBL" id="KAF3222404.1"/>
    </source>
</evidence>